<sequence length="77" mass="8326">MRPEGKDRGSPREPSGARRGGLRRDAPDRLAKTALGAVLADRSAFRIWKSVFSWLIIVVIIAYVVGMGGAFALKDNG</sequence>
<reference evidence="3 4" key="1">
    <citation type="submission" date="2020-08" db="EMBL/GenBank/DDBJ databases">
        <title>Genomic Encyclopedia of Type Strains, Phase IV (KMG-IV): sequencing the most valuable type-strain genomes for metagenomic binning, comparative biology and taxonomic classification.</title>
        <authorList>
            <person name="Goeker M."/>
        </authorList>
    </citation>
    <scope>NUCLEOTIDE SEQUENCE [LARGE SCALE GENOMIC DNA]</scope>
    <source>
        <strain evidence="3 4">DSM 102238</strain>
    </source>
</reference>
<proteinExistence type="predicted"/>
<evidence type="ECO:0000313" key="4">
    <source>
        <dbReference type="Proteomes" id="UP000542776"/>
    </source>
</evidence>
<protein>
    <submittedName>
        <fullName evidence="3">Uncharacterized protein</fullName>
    </submittedName>
</protein>
<evidence type="ECO:0000256" key="2">
    <source>
        <dbReference type="SAM" id="Phobius"/>
    </source>
</evidence>
<dbReference type="AlphaFoldDB" id="A0A7W6MME1"/>
<keyword evidence="4" id="KW-1185">Reference proteome</keyword>
<feature type="compositionally biased region" description="Basic and acidic residues" evidence="1">
    <location>
        <begin position="1"/>
        <end position="11"/>
    </location>
</feature>
<accession>A0A7W6MME1</accession>
<keyword evidence="2" id="KW-0472">Membrane</keyword>
<evidence type="ECO:0000256" key="1">
    <source>
        <dbReference type="SAM" id="MobiDB-lite"/>
    </source>
</evidence>
<dbReference type="EMBL" id="JACIEK010000029">
    <property type="protein sequence ID" value="MBB4000752.1"/>
    <property type="molecule type" value="Genomic_DNA"/>
</dbReference>
<dbReference type="RefSeq" id="WP_183202779.1">
    <property type="nucleotide sequence ID" value="NZ_JACIEK010000029.1"/>
</dbReference>
<feature type="region of interest" description="Disordered" evidence="1">
    <location>
        <begin position="1"/>
        <end position="25"/>
    </location>
</feature>
<name>A0A7W6MME1_9HYPH</name>
<gene>
    <name evidence="3" type="ORF">GGR04_004632</name>
</gene>
<organism evidence="3 4">
    <name type="scientific">Aureimonas pseudogalii</name>
    <dbReference type="NCBI Taxonomy" id="1744844"/>
    <lineage>
        <taxon>Bacteria</taxon>
        <taxon>Pseudomonadati</taxon>
        <taxon>Pseudomonadota</taxon>
        <taxon>Alphaproteobacteria</taxon>
        <taxon>Hyphomicrobiales</taxon>
        <taxon>Aurantimonadaceae</taxon>
        <taxon>Aureimonas</taxon>
    </lineage>
</organism>
<comment type="caution">
    <text evidence="3">The sequence shown here is derived from an EMBL/GenBank/DDBJ whole genome shotgun (WGS) entry which is preliminary data.</text>
</comment>
<feature type="transmembrane region" description="Helical" evidence="2">
    <location>
        <begin position="51"/>
        <end position="73"/>
    </location>
</feature>
<keyword evidence="2" id="KW-1133">Transmembrane helix</keyword>
<dbReference type="Proteomes" id="UP000542776">
    <property type="component" value="Unassembled WGS sequence"/>
</dbReference>
<keyword evidence="2" id="KW-0812">Transmembrane</keyword>
<evidence type="ECO:0000313" key="3">
    <source>
        <dbReference type="EMBL" id="MBB4000752.1"/>
    </source>
</evidence>